<dbReference type="Proteomes" id="UP000294684">
    <property type="component" value="Unassembled WGS sequence"/>
</dbReference>
<dbReference type="EMBL" id="SORO01000001">
    <property type="protein sequence ID" value="TDY71739.1"/>
    <property type="molecule type" value="Genomic_DNA"/>
</dbReference>
<evidence type="ECO:0000313" key="2">
    <source>
        <dbReference type="Proteomes" id="UP000294684"/>
    </source>
</evidence>
<gene>
    <name evidence="1" type="ORF">CLV96_0710</name>
</gene>
<name>A0A4R8MQV5_LEPME</name>
<evidence type="ECO:0000313" key="1">
    <source>
        <dbReference type="EMBL" id="TDY71739.1"/>
    </source>
</evidence>
<dbReference type="GeneID" id="79826058"/>
<sequence length="222" mass="25806">MEIKFISLLLFIEILLVTGCFKKEINERNHNLPEDQIGNLEITFHEFTDHNFQIYLNMERKVAGVEECKISAYNEKKININEASYFLSLVKGIYCGEITIREYHIRPFRTSEYSEVTMHFGSNQKNLEYNILNCELKSDLNKEYYECPELNLNEFDLFLKIKKTEKQIRNGRIVALVYLSSLSGILSTNPIIGLLPFASVGFDAKRNVLKADFQIKSRNGNK</sequence>
<protein>
    <submittedName>
        <fullName evidence="1">Uncharacterized protein</fullName>
    </submittedName>
</protein>
<proteinExistence type="predicted"/>
<reference evidence="1 2" key="1">
    <citation type="submission" date="2019-03" db="EMBL/GenBank/DDBJ databases">
        <title>Genomic Encyclopedia of Archaeal and Bacterial Type Strains, Phase II (KMG-II): from individual species to whole genera.</title>
        <authorList>
            <person name="Goeker M."/>
        </authorList>
    </citation>
    <scope>NUCLEOTIDE SEQUENCE [LARGE SCALE GENOMIC DNA]</scope>
    <source>
        <strain evidence="1 2">DSM 21537</strain>
    </source>
</reference>
<dbReference type="RefSeq" id="WP_004788988.1">
    <property type="nucleotide sequence ID" value="NZ_SORO01000001.1"/>
</dbReference>
<keyword evidence="2" id="KW-1185">Reference proteome</keyword>
<accession>A0A4R8MQV5</accession>
<dbReference type="STRING" id="1193051.LEP1GSC017_3253"/>
<organism evidence="1 2">
    <name type="scientific">Leptospira meyeri</name>
    <dbReference type="NCBI Taxonomy" id="29508"/>
    <lineage>
        <taxon>Bacteria</taxon>
        <taxon>Pseudomonadati</taxon>
        <taxon>Spirochaetota</taxon>
        <taxon>Spirochaetia</taxon>
        <taxon>Leptospirales</taxon>
        <taxon>Leptospiraceae</taxon>
        <taxon>Leptospira</taxon>
    </lineage>
</organism>
<dbReference type="AlphaFoldDB" id="A0A4R8MQV5"/>
<comment type="caution">
    <text evidence="1">The sequence shown here is derived from an EMBL/GenBank/DDBJ whole genome shotgun (WGS) entry which is preliminary data.</text>
</comment>